<name>A0A832V0S4_9ARCH</name>
<accession>A0A832V0S4</accession>
<reference evidence="6 7" key="1">
    <citation type="journal article" name="Nat. Commun.">
        <title>Undinarchaeota illuminate DPANN phylogeny and the impact of gene transfer on archaeal evolution.</title>
        <authorList>
            <person name="Dombrowski N."/>
            <person name="Williams T.A."/>
            <person name="Sun J."/>
            <person name="Woodcroft B.J."/>
            <person name="Lee J.H."/>
            <person name="Minh B.Q."/>
            <person name="Rinke C."/>
            <person name="Spang A."/>
        </authorList>
    </citation>
    <scope>NUCLEOTIDE SEQUENCE [LARGE SCALE GENOMIC DNA]</scope>
    <source>
        <strain evidence="6">MAG_bin17</strain>
    </source>
</reference>
<organism evidence="6 7">
    <name type="scientific">Candidatus Undinarchaeum marinum</name>
    <dbReference type="NCBI Taxonomy" id="2756141"/>
    <lineage>
        <taxon>Archaea</taxon>
        <taxon>Candidatus Undinarchaeota</taxon>
        <taxon>Candidatus Undinarchaeia</taxon>
        <taxon>Candidatus Undinarchaeales</taxon>
        <taxon>Candidatus Undinarchaeaceae</taxon>
        <taxon>Candidatus Undinarchaeum</taxon>
    </lineage>
</organism>
<dbReference type="PROSITE" id="PS51257">
    <property type="entry name" value="PROKAR_LIPOPROTEIN"/>
    <property type="match status" value="1"/>
</dbReference>
<comment type="caution">
    <text evidence="6">The sequence shown here is derived from an EMBL/GenBank/DDBJ whole genome shotgun (WGS) entry which is preliminary data.</text>
</comment>
<dbReference type="PROSITE" id="PS50857">
    <property type="entry name" value="COX2_CUA"/>
    <property type="match status" value="1"/>
</dbReference>
<dbReference type="Gene3D" id="2.60.40.420">
    <property type="entry name" value="Cupredoxins - blue copper proteins"/>
    <property type="match status" value="1"/>
</dbReference>
<dbReference type="Proteomes" id="UP000604391">
    <property type="component" value="Unassembled WGS sequence"/>
</dbReference>
<feature type="domain" description="Cytochrome oxidase subunit II copper A binding" evidence="5">
    <location>
        <begin position="48"/>
        <end position="149"/>
    </location>
</feature>
<dbReference type="InterPro" id="IPR008972">
    <property type="entry name" value="Cupredoxin"/>
</dbReference>
<evidence type="ECO:0000313" key="6">
    <source>
        <dbReference type="EMBL" id="HIJ99762.1"/>
    </source>
</evidence>
<evidence type="ECO:0000256" key="1">
    <source>
        <dbReference type="ARBA" id="ARBA00004196"/>
    </source>
</evidence>
<evidence type="ECO:0000256" key="3">
    <source>
        <dbReference type="ARBA" id="ARBA00023008"/>
    </source>
</evidence>
<dbReference type="EMBL" id="DVAD01000015">
    <property type="protein sequence ID" value="HIJ99762.1"/>
    <property type="molecule type" value="Genomic_DNA"/>
</dbReference>
<evidence type="ECO:0000256" key="2">
    <source>
        <dbReference type="ARBA" id="ARBA00022723"/>
    </source>
</evidence>
<dbReference type="InterPro" id="IPR028096">
    <property type="entry name" value="EfeO_Cupredoxin"/>
</dbReference>
<gene>
    <name evidence="6" type="ORF">H1011_02980</name>
</gene>
<dbReference type="InterPro" id="IPR051403">
    <property type="entry name" value="NosZ/Cyto_c_oxidase_sub2"/>
</dbReference>
<protein>
    <submittedName>
        <fullName evidence="6">Cupredoxin domain-containing protein</fullName>
    </submittedName>
</protein>
<evidence type="ECO:0000256" key="4">
    <source>
        <dbReference type="SAM" id="MobiDB-lite"/>
    </source>
</evidence>
<dbReference type="GO" id="GO:0016020">
    <property type="term" value="C:membrane"/>
    <property type="evidence" value="ECO:0007669"/>
    <property type="project" value="InterPro"/>
</dbReference>
<dbReference type="InterPro" id="IPR002429">
    <property type="entry name" value="CcO_II-like_C"/>
</dbReference>
<dbReference type="PANTHER" id="PTHR42838">
    <property type="entry name" value="CYTOCHROME C OXIDASE SUBUNIT II"/>
    <property type="match status" value="1"/>
</dbReference>
<dbReference type="Pfam" id="PF13473">
    <property type="entry name" value="Cupredoxin_1"/>
    <property type="match status" value="1"/>
</dbReference>
<keyword evidence="7" id="KW-1185">Reference proteome</keyword>
<keyword evidence="2" id="KW-0479">Metal-binding</keyword>
<evidence type="ECO:0000313" key="7">
    <source>
        <dbReference type="Proteomes" id="UP000604391"/>
    </source>
</evidence>
<feature type="region of interest" description="Disordered" evidence="4">
    <location>
        <begin position="24"/>
        <end position="58"/>
    </location>
</feature>
<sequence>MVNKILMGILLSIVLIVSGCTGSAPESQSTQDIQEEGASVSDSPSEESDSQSADSTGEVKEFSLTVKKFSFTPGEITVKKGDTVRLTITSEDTSHGFSLPDFDVNEQIPSGESVSIEFIADKSGEFTFRCSVFCGSGHGSMSGTLIVQD</sequence>
<dbReference type="GO" id="GO:0004129">
    <property type="term" value="F:cytochrome-c oxidase activity"/>
    <property type="evidence" value="ECO:0007669"/>
    <property type="project" value="InterPro"/>
</dbReference>
<dbReference type="AlphaFoldDB" id="A0A832V0S4"/>
<dbReference type="SUPFAM" id="SSF49503">
    <property type="entry name" value="Cupredoxins"/>
    <property type="match status" value="1"/>
</dbReference>
<keyword evidence="3" id="KW-0186">Copper</keyword>
<evidence type="ECO:0000259" key="5">
    <source>
        <dbReference type="PROSITE" id="PS50857"/>
    </source>
</evidence>
<dbReference type="GO" id="GO:0005507">
    <property type="term" value="F:copper ion binding"/>
    <property type="evidence" value="ECO:0007669"/>
    <property type="project" value="InterPro"/>
</dbReference>
<comment type="subcellular location">
    <subcellularLocation>
        <location evidence="1">Cell envelope</location>
    </subcellularLocation>
</comment>
<proteinExistence type="predicted"/>
<dbReference type="PANTHER" id="PTHR42838:SF2">
    <property type="entry name" value="NITROUS-OXIDE REDUCTASE"/>
    <property type="match status" value="1"/>
</dbReference>